<evidence type="ECO:0000313" key="4">
    <source>
        <dbReference type="Proteomes" id="UP000728032"/>
    </source>
</evidence>
<dbReference type="SMART" id="SM00355">
    <property type="entry name" value="ZnF_C2H2"/>
    <property type="match status" value="1"/>
</dbReference>
<keyword evidence="4" id="KW-1185">Reference proteome</keyword>
<name>A0A7R9MT63_9ACAR</name>
<dbReference type="PROSITE" id="PS50157">
    <property type="entry name" value="ZINC_FINGER_C2H2_2"/>
    <property type="match status" value="1"/>
</dbReference>
<keyword evidence="1" id="KW-0862">Zinc</keyword>
<dbReference type="AlphaFoldDB" id="A0A7R9MT63"/>
<organism evidence="3">
    <name type="scientific">Oppiella nova</name>
    <dbReference type="NCBI Taxonomy" id="334625"/>
    <lineage>
        <taxon>Eukaryota</taxon>
        <taxon>Metazoa</taxon>
        <taxon>Ecdysozoa</taxon>
        <taxon>Arthropoda</taxon>
        <taxon>Chelicerata</taxon>
        <taxon>Arachnida</taxon>
        <taxon>Acari</taxon>
        <taxon>Acariformes</taxon>
        <taxon>Sarcoptiformes</taxon>
        <taxon>Oribatida</taxon>
        <taxon>Brachypylina</taxon>
        <taxon>Oppioidea</taxon>
        <taxon>Oppiidae</taxon>
        <taxon>Oppiella</taxon>
    </lineage>
</organism>
<feature type="non-terminal residue" evidence="3">
    <location>
        <position position="1"/>
    </location>
</feature>
<keyword evidence="1" id="KW-0863">Zinc-finger</keyword>
<dbReference type="InterPro" id="IPR013087">
    <property type="entry name" value="Znf_C2H2_type"/>
</dbReference>
<dbReference type="EMBL" id="CAJPVJ010048626">
    <property type="protein sequence ID" value="CAG2182854.1"/>
    <property type="molecule type" value="Genomic_DNA"/>
</dbReference>
<feature type="non-terminal residue" evidence="3">
    <location>
        <position position="213"/>
    </location>
</feature>
<keyword evidence="1" id="KW-0479">Metal-binding</keyword>
<proteinExistence type="predicted"/>
<sequence>FVAVSAAFDLSQKLVQHLKTENQLLRSATHDLMPPLVDQPLVTTAIGVDGCDNMTNGVRSLAICLDDNSMKTLSTDVPNEVTNDGNTGDNPSEKEICRSDLIAIQYEEEIKELREDWELLCLQSVLEVVVTHEDQINARSHLKESTDEDTDVEEDMDVDMNDKEKSAKSRLKCRICGRKFIDESLLEEHKRQHEAFDPKQVRCAEDLCGHQFD</sequence>
<gene>
    <name evidence="3" type="ORF">ONB1V03_LOCUS22275</name>
</gene>
<evidence type="ECO:0000256" key="1">
    <source>
        <dbReference type="PROSITE-ProRule" id="PRU00042"/>
    </source>
</evidence>
<accession>A0A7R9MT63</accession>
<dbReference type="EMBL" id="OC963451">
    <property type="protein sequence ID" value="CAD7665718.1"/>
    <property type="molecule type" value="Genomic_DNA"/>
</dbReference>
<feature type="domain" description="C2H2-type" evidence="2">
    <location>
        <begin position="171"/>
        <end position="198"/>
    </location>
</feature>
<dbReference type="PROSITE" id="PS00028">
    <property type="entry name" value="ZINC_FINGER_C2H2_1"/>
    <property type="match status" value="1"/>
</dbReference>
<dbReference type="GO" id="GO:0008270">
    <property type="term" value="F:zinc ion binding"/>
    <property type="evidence" value="ECO:0007669"/>
    <property type="project" value="UniProtKB-KW"/>
</dbReference>
<evidence type="ECO:0000313" key="3">
    <source>
        <dbReference type="EMBL" id="CAD7665718.1"/>
    </source>
</evidence>
<reference evidence="3" key="1">
    <citation type="submission" date="2020-11" db="EMBL/GenBank/DDBJ databases">
        <authorList>
            <person name="Tran Van P."/>
        </authorList>
    </citation>
    <scope>NUCLEOTIDE SEQUENCE</scope>
</reference>
<protein>
    <recommendedName>
        <fullName evidence="2">C2H2-type domain-containing protein</fullName>
    </recommendedName>
</protein>
<evidence type="ECO:0000259" key="2">
    <source>
        <dbReference type="PROSITE" id="PS50157"/>
    </source>
</evidence>
<dbReference type="Proteomes" id="UP000728032">
    <property type="component" value="Unassembled WGS sequence"/>
</dbReference>
<dbReference type="Gene3D" id="3.30.160.60">
    <property type="entry name" value="Classic Zinc Finger"/>
    <property type="match status" value="1"/>
</dbReference>